<gene>
    <name evidence="1" type="ORF">JOC54_001602</name>
</gene>
<dbReference type="RefSeq" id="WP_204465520.1">
    <property type="nucleotide sequence ID" value="NZ_JAFBCV010000004.1"/>
</dbReference>
<protein>
    <submittedName>
        <fullName evidence="1">Uncharacterized protein</fullName>
    </submittedName>
</protein>
<sequence length="167" mass="19400">MRPLTSTEKAEEYPVWSQEMEVARTKRRKENERHIYFQGWEDGLTEGKQIPRFVVTEDQIKQEEPRIDPPTVKEFRSSLRHVKMYAGHYAADWAEERGLKPLKVVGKIKRLDLARVRECDVCGGAFYAHDLRMISCDCQPASTSKNLSQCQLDAKKMPDLRTEKTIS</sequence>
<comment type="caution">
    <text evidence="1">The sequence shown here is derived from an EMBL/GenBank/DDBJ whole genome shotgun (WGS) entry which is preliminary data.</text>
</comment>
<evidence type="ECO:0000313" key="1">
    <source>
        <dbReference type="EMBL" id="MBM7838346.1"/>
    </source>
</evidence>
<reference evidence="1" key="1">
    <citation type="submission" date="2021-01" db="EMBL/GenBank/DDBJ databases">
        <title>Genomic Encyclopedia of Type Strains, Phase IV (KMG-IV): sequencing the most valuable type-strain genomes for metagenomic binning, comparative biology and taxonomic classification.</title>
        <authorList>
            <person name="Goeker M."/>
        </authorList>
    </citation>
    <scope>NUCLEOTIDE SEQUENCE</scope>
    <source>
        <strain evidence="1">DSM 21943</strain>
    </source>
</reference>
<name>A0ABS2STK3_9BACI</name>
<accession>A0ABS2STK3</accession>
<dbReference type="EMBL" id="JAFBCV010000004">
    <property type="protein sequence ID" value="MBM7838346.1"/>
    <property type="molecule type" value="Genomic_DNA"/>
</dbReference>
<proteinExistence type="predicted"/>
<dbReference type="Proteomes" id="UP001179280">
    <property type="component" value="Unassembled WGS sequence"/>
</dbReference>
<organism evidence="1 2">
    <name type="scientific">Shouchella xiaoxiensis</name>
    <dbReference type="NCBI Taxonomy" id="766895"/>
    <lineage>
        <taxon>Bacteria</taxon>
        <taxon>Bacillati</taxon>
        <taxon>Bacillota</taxon>
        <taxon>Bacilli</taxon>
        <taxon>Bacillales</taxon>
        <taxon>Bacillaceae</taxon>
        <taxon>Shouchella</taxon>
    </lineage>
</organism>
<evidence type="ECO:0000313" key="2">
    <source>
        <dbReference type="Proteomes" id="UP001179280"/>
    </source>
</evidence>
<keyword evidence="2" id="KW-1185">Reference proteome</keyword>